<dbReference type="InterPro" id="IPR016177">
    <property type="entry name" value="DNA-bd_dom_sf"/>
</dbReference>
<evidence type="ECO:0000313" key="8">
    <source>
        <dbReference type="EMBL" id="KAL2333924.1"/>
    </source>
</evidence>
<evidence type="ECO:0000256" key="5">
    <source>
        <dbReference type="ARBA" id="ARBA00023163"/>
    </source>
</evidence>
<keyword evidence="2" id="KW-0936">Ethylene signaling pathway</keyword>
<comment type="caution">
    <text evidence="8">The sequence shown here is derived from an EMBL/GenBank/DDBJ whole genome shotgun (WGS) entry which is preliminary data.</text>
</comment>
<dbReference type="CDD" id="cd00018">
    <property type="entry name" value="AP2"/>
    <property type="match status" value="1"/>
</dbReference>
<dbReference type="Proteomes" id="UP001603857">
    <property type="component" value="Unassembled WGS sequence"/>
</dbReference>
<evidence type="ECO:0000256" key="3">
    <source>
        <dbReference type="ARBA" id="ARBA00023015"/>
    </source>
</evidence>
<keyword evidence="3" id="KW-0805">Transcription regulation</keyword>
<organism evidence="8 9">
    <name type="scientific">Flemingia macrophylla</name>
    <dbReference type="NCBI Taxonomy" id="520843"/>
    <lineage>
        <taxon>Eukaryota</taxon>
        <taxon>Viridiplantae</taxon>
        <taxon>Streptophyta</taxon>
        <taxon>Embryophyta</taxon>
        <taxon>Tracheophyta</taxon>
        <taxon>Spermatophyta</taxon>
        <taxon>Magnoliopsida</taxon>
        <taxon>eudicotyledons</taxon>
        <taxon>Gunneridae</taxon>
        <taxon>Pentapetalae</taxon>
        <taxon>rosids</taxon>
        <taxon>fabids</taxon>
        <taxon>Fabales</taxon>
        <taxon>Fabaceae</taxon>
        <taxon>Papilionoideae</taxon>
        <taxon>50 kb inversion clade</taxon>
        <taxon>NPAAA clade</taxon>
        <taxon>indigoferoid/millettioid clade</taxon>
        <taxon>Phaseoleae</taxon>
        <taxon>Flemingia</taxon>
    </lineage>
</organism>
<sequence>MLTCMDVQYQIRQPNTTAGHRRRGTFITQHDGHHDVAWISFTQHDGHHRRRTTRTDSFGRGNSNFPSIIDYAAGHNRLCPLLPSPFYSIFPFPPISSQRQGRLYRSRSSTVGPGPTPPHARAKEIRYTGIRKRPWGAYAGEIRDPGNNRRAWLATIDTADEAAGAYDAAVPEFRAVEAMTDFPSPSQIGTLHSGIR</sequence>
<dbReference type="SUPFAM" id="SSF54171">
    <property type="entry name" value="DNA-binding domain"/>
    <property type="match status" value="1"/>
</dbReference>
<keyword evidence="5" id="KW-0804">Transcription</keyword>
<feature type="domain" description="AP2/ERF" evidence="7">
    <location>
        <begin position="126"/>
        <end position="183"/>
    </location>
</feature>
<dbReference type="InterPro" id="IPR036955">
    <property type="entry name" value="AP2/ERF_dom_sf"/>
</dbReference>
<gene>
    <name evidence="8" type="ORF">Fmac_015137</name>
</gene>
<keyword evidence="4" id="KW-0238">DNA-binding</keyword>
<dbReference type="Gene3D" id="3.30.730.10">
    <property type="entry name" value="AP2/ERF domain"/>
    <property type="match status" value="1"/>
</dbReference>
<protein>
    <recommendedName>
        <fullName evidence="7">AP2/ERF domain-containing protein</fullName>
    </recommendedName>
</protein>
<proteinExistence type="predicted"/>
<dbReference type="PRINTS" id="PR00367">
    <property type="entry name" value="ETHRSPELEMNT"/>
</dbReference>
<dbReference type="InterPro" id="IPR001471">
    <property type="entry name" value="AP2/ERF_dom"/>
</dbReference>
<evidence type="ECO:0000256" key="2">
    <source>
        <dbReference type="ARBA" id="ARBA00022745"/>
    </source>
</evidence>
<comment type="subcellular location">
    <subcellularLocation>
        <location evidence="1">Nucleus</location>
    </subcellularLocation>
</comment>
<dbReference type="GO" id="GO:0003677">
    <property type="term" value="F:DNA binding"/>
    <property type="evidence" value="ECO:0007669"/>
    <property type="project" value="UniProtKB-KW"/>
</dbReference>
<dbReference type="AlphaFoldDB" id="A0ABD1MDR3"/>
<evidence type="ECO:0000256" key="6">
    <source>
        <dbReference type="ARBA" id="ARBA00023242"/>
    </source>
</evidence>
<name>A0ABD1MDR3_9FABA</name>
<dbReference type="EMBL" id="JBGMDY010000005">
    <property type="protein sequence ID" value="KAL2333924.1"/>
    <property type="molecule type" value="Genomic_DNA"/>
</dbReference>
<dbReference type="PANTHER" id="PTHR31677">
    <property type="entry name" value="AP2 DOMAIN CLASS TRANSCRIPTION FACTOR"/>
    <property type="match status" value="1"/>
</dbReference>
<dbReference type="SMART" id="SM00380">
    <property type="entry name" value="AP2"/>
    <property type="match status" value="1"/>
</dbReference>
<dbReference type="PANTHER" id="PTHR31677:SF231">
    <property type="entry name" value="ETHYLENE-RESPONSIVE TRANSCRIPTION FACTOR 4"/>
    <property type="match status" value="1"/>
</dbReference>
<reference evidence="8 9" key="1">
    <citation type="submission" date="2024-08" db="EMBL/GenBank/DDBJ databases">
        <title>Insights into the chromosomal genome structure of Flemingia macrophylla.</title>
        <authorList>
            <person name="Ding Y."/>
            <person name="Zhao Y."/>
            <person name="Bi W."/>
            <person name="Wu M."/>
            <person name="Zhao G."/>
            <person name="Gong Y."/>
            <person name="Li W."/>
            <person name="Zhang P."/>
        </authorList>
    </citation>
    <scope>NUCLEOTIDE SEQUENCE [LARGE SCALE GENOMIC DNA]</scope>
    <source>
        <strain evidence="8">DYQJB</strain>
        <tissue evidence="8">Leaf</tissue>
    </source>
</reference>
<evidence type="ECO:0000256" key="1">
    <source>
        <dbReference type="ARBA" id="ARBA00004123"/>
    </source>
</evidence>
<keyword evidence="9" id="KW-1185">Reference proteome</keyword>
<accession>A0ABD1MDR3</accession>
<dbReference type="GO" id="GO:0005634">
    <property type="term" value="C:nucleus"/>
    <property type="evidence" value="ECO:0007669"/>
    <property type="project" value="UniProtKB-SubCell"/>
</dbReference>
<keyword evidence="6" id="KW-0539">Nucleus</keyword>
<dbReference type="PROSITE" id="PS51032">
    <property type="entry name" value="AP2_ERF"/>
    <property type="match status" value="1"/>
</dbReference>
<dbReference type="GO" id="GO:0009873">
    <property type="term" value="P:ethylene-activated signaling pathway"/>
    <property type="evidence" value="ECO:0007669"/>
    <property type="project" value="UniProtKB-KW"/>
</dbReference>
<evidence type="ECO:0000313" key="9">
    <source>
        <dbReference type="Proteomes" id="UP001603857"/>
    </source>
</evidence>
<evidence type="ECO:0000259" key="7">
    <source>
        <dbReference type="PROSITE" id="PS51032"/>
    </source>
</evidence>
<evidence type="ECO:0000256" key="4">
    <source>
        <dbReference type="ARBA" id="ARBA00023125"/>
    </source>
</evidence>